<feature type="domain" description="Fucosyltransferase C-terminal" evidence="1">
    <location>
        <begin position="128"/>
        <end position="248"/>
    </location>
</feature>
<dbReference type="SUPFAM" id="SSF53756">
    <property type="entry name" value="UDP-Glycosyltransferase/glycogen phosphorylase"/>
    <property type="match status" value="1"/>
</dbReference>
<dbReference type="InterPro" id="IPR055270">
    <property type="entry name" value="Glyco_tran_10_C"/>
</dbReference>
<dbReference type="InterPro" id="IPR038577">
    <property type="entry name" value="GT10-like_C_sf"/>
</dbReference>
<protein>
    <submittedName>
        <fullName evidence="2">Glycosyl transferase family 10 (Putative fucosyltransferase)</fullName>
    </submittedName>
</protein>
<keyword evidence="3" id="KW-1185">Reference proteome</keyword>
<dbReference type="GO" id="GO:0016757">
    <property type="term" value="F:glycosyltransferase activity"/>
    <property type="evidence" value="ECO:0007669"/>
    <property type="project" value="UniProtKB-KW"/>
</dbReference>
<organism evidence="2 3">
    <name type="scientific">Dinghuibacter silviterrae</name>
    <dbReference type="NCBI Taxonomy" id="1539049"/>
    <lineage>
        <taxon>Bacteria</taxon>
        <taxon>Pseudomonadati</taxon>
        <taxon>Bacteroidota</taxon>
        <taxon>Chitinophagia</taxon>
        <taxon>Chitinophagales</taxon>
        <taxon>Chitinophagaceae</taxon>
        <taxon>Dinghuibacter</taxon>
    </lineage>
</organism>
<dbReference type="AlphaFoldDB" id="A0A4R8DHM2"/>
<reference evidence="2 3" key="1">
    <citation type="submission" date="2019-03" db="EMBL/GenBank/DDBJ databases">
        <title>Genomic Encyclopedia of Type Strains, Phase IV (KMG-IV): sequencing the most valuable type-strain genomes for metagenomic binning, comparative biology and taxonomic classification.</title>
        <authorList>
            <person name="Goeker M."/>
        </authorList>
    </citation>
    <scope>NUCLEOTIDE SEQUENCE [LARGE SCALE GENOMIC DNA]</scope>
    <source>
        <strain evidence="2 3">DSM 100059</strain>
    </source>
</reference>
<accession>A0A4R8DHM2</accession>
<dbReference type="Gene3D" id="3.40.50.11660">
    <property type="entry name" value="Glycosyl transferase family 10, C-terminal domain"/>
    <property type="match status" value="1"/>
</dbReference>
<proteinExistence type="predicted"/>
<comment type="caution">
    <text evidence="2">The sequence shown here is derived from an EMBL/GenBank/DDBJ whole genome shotgun (WGS) entry which is preliminary data.</text>
</comment>
<evidence type="ECO:0000313" key="3">
    <source>
        <dbReference type="Proteomes" id="UP000294498"/>
    </source>
</evidence>
<dbReference type="EMBL" id="SODV01000002">
    <property type="protein sequence ID" value="TDW97027.1"/>
    <property type="molecule type" value="Genomic_DNA"/>
</dbReference>
<dbReference type="Pfam" id="PF00852">
    <property type="entry name" value="Glyco_transf_10"/>
    <property type="match status" value="1"/>
</dbReference>
<keyword evidence="2" id="KW-0808">Transferase</keyword>
<evidence type="ECO:0000313" key="2">
    <source>
        <dbReference type="EMBL" id="TDW97027.1"/>
    </source>
</evidence>
<dbReference type="RefSeq" id="WP_133998513.1">
    <property type="nucleotide sequence ID" value="NZ_SODV01000002.1"/>
</dbReference>
<gene>
    <name evidence="2" type="ORF">EDB95_4864</name>
</gene>
<sequence length="288" mass="33464">MSIKVKFSCFWQDHLAAYHHMQQYAFGSPVWKDMELVADESYDVLAILTRPHHSLRQYDRSKAVTFLTEPPESKNVIPHETSSIVPMYLPLPFWQNFSAGERQHVQTVNLPKTELLSSVTSDLTFLEGHVARLQLIRLLDQRIEDGFDLWGKAYTDTFFDKITAYKGEITQKYDALWPYQYHLACENSFVDNYFTEKIADPILAECLCFYDGCLNIAQFIDDRAFIKIDVFDPFNAIDTIIRSIEDDEWSKRITYIAAQKKRLLSDLNPLNIVWLALKGKDVIKECSL</sequence>
<evidence type="ECO:0000259" key="1">
    <source>
        <dbReference type="Pfam" id="PF00852"/>
    </source>
</evidence>
<dbReference type="OrthoDB" id="9791032at2"/>
<dbReference type="Proteomes" id="UP000294498">
    <property type="component" value="Unassembled WGS sequence"/>
</dbReference>
<name>A0A4R8DHM2_9BACT</name>
<keyword evidence="2" id="KW-0328">Glycosyltransferase</keyword>